<sequence>MESEEKHRRLVKSLKQGSKLCEMITGGSGSLDSRSIYELSFAEVNGTILSLLSENRRMSRFLPAPGGGRVLLEKKVERELTTLDVLCVNQCEGGNENQDTIEQNFYRGGEVSWWNFYFSEQPGSMRFIERDKLDYIVDTLIPGLCSLRKGCVLLNLLHEAGCGGTTLAKHTLWIRKKKNRCAVLVDRQPDLVTVAKHVVTLLKCGCKEREPPLLVLLMIDDFEDMDRVFKLQQLIEEELSIEEVQSRSPQVILLNCMSSRAGKVHEADAPSTPALNRSCGGMPDIPILQG</sequence>
<evidence type="ECO:0000313" key="2">
    <source>
        <dbReference type="Proteomes" id="UP001497482"/>
    </source>
</evidence>
<protein>
    <submittedName>
        <fullName evidence="1">Uncharacterized protein</fullName>
    </submittedName>
</protein>
<accession>A0AAV2IXX0</accession>
<keyword evidence="2" id="KW-1185">Reference proteome</keyword>
<reference evidence="1 2" key="1">
    <citation type="submission" date="2024-04" db="EMBL/GenBank/DDBJ databases">
        <authorList>
            <person name="Waldvogel A.-M."/>
            <person name="Schoenle A."/>
        </authorList>
    </citation>
    <scope>NUCLEOTIDE SEQUENCE [LARGE SCALE GENOMIC DNA]</scope>
</reference>
<dbReference type="GO" id="GO:0005737">
    <property type="term" value="C:cytoplasm"/>
    <property type="evidence" value="ECO:0007669"/>
    <property type="project" value="TreeGrafter"/>
</dbReference>
<dbReference type="Proteomes" id="UP001497482">
    <property type="component" value="Chromosome 1"/>
</dbReference>
<evidence type="ECO:0000313" key="1">
    <source>
        <dbReference type="EMBL" id="CAL1567694.1"/>
    </source>
</evidence>
<gene>
    <name evidence="1" type="ORF">KC01_LOCUS472</name>
</gene>
<organism evidence="1 2">
    <name type="scientific">Knipowitschia caucasica</name>
    <name type="common">Caucasian dwarf goby</name>
    <name type="synonym">Pomatoschistus caucasicus</name>
    <dbReference type="NCBI Taxonomy" id="637954"/>
    <lineage>
        <taxon>Eukaryota</taxon>
        <taxon>Metazoa</taxon>
        <taxon>Chordata</taxon>
        <taxon>Craniata</taxon>
        <taxon>Vertebrata</taxon>
        <taxon>Euteleostomi</taxon>
        <taxon>Actinopterygii</taxon>
        <taxon>Neopterygii</taxon>
        <taxon>Teleostei</taxon>
        <taxon>Neoteleostei</taxon>
        <taxon>Acanthomorphata</taxon>
        <taxon>Gobiaria</taxon>
        <taxon>Gobiiformes</taxon>
        <taxon>Gobioidei</taxon>
        <taxon>Gobiidae</taxon>
        <taxon>Gobiinae</taxon>
        <taxon>Knipowitschia</taxon>
    </lineage>
</organism>
<name>A0AAV2IXX0_KNICA</name>
<dbReference type="AlphaFoldDB" id="A0AAV2IXX0"/>
<proteinExistence type="predicted"/>
<dbReference type="PANTHER" id="PTHR16155:SF20">
    <property type="entry name" value="STERILE ALPHA MOTIF DOMAIN-CONTAINING PROTEIN 9-LIKE"/>
    <property type="match status" value="1"/>
</dbReference>
<dbReference type="PANTHER" id="PTHR16155">
    <property type="entry name" value="DED DOMAIN-CONTAINING PROTEIN"/>
    <property type="match status" value="1"/>
</dbReference>
<dbReference type="EMBL" id="OZ035823">
    <property type="protein sequence ID" value="CAL1567694.1"/>
    <property type="molecule type" value="Genomic_DNA"/>
</dbReference>